<dbReference type="GO" id="GO:0052735">
    <property type="term" value="F:tRNA (cytidine-3-)-methyltransferase activity"/>
    <property type="evidence" value="ECO:0007669"/>
    <property type="project" value="TreeGrafter"/>
</dbReference>
<reference evidence="4" key="1">
    <citation type="submission" date="2017-02" db="UniProtKB">
        <authorList>
            <consortium name="WormBaseParasite"/>
        </authorList>
    </citation>
    <scope>IDENTIFICATION</scope>
</reference>
<dbReference type="WBParaSite" id="SMUV_0000463401-mRNA-1">
    <property type="protein sequence ID" value="SMUV_0000463401-mRNA-1"/>
    <property type="gene ID" value="SMUV_0000463401"/>
</dbReference>
<dbReference type="PANTHER" id="PTHR22809">
    <property type="entry name" value="METHYLTRANSFERASE-RELATED"/>
    <property type="match status" value="1"/>
</dbReference>
<evidence type="ECO:0000256" key="2">
    <source>
        <dbReference type="ARBA" id="ARBA00022679"/>
    </source>
</evidence>
<keyword evidence="1" id="KW-0489">Methyltransferase</keyword>
<sequence>MEDVQQQCSDVNVVEKRKQFGTRYLTDESETFNFNAWDSVEWSDEQKAEAEAKVAEQHLHALNTNAAKNLLQNPNQQWQTFYEKHEQKFFMNRNWILTEFPELDTLNKVSDLLYF</sequence>
<organism evidence="3 4">
    <name type="scientific">Syphacia muris</name>
    <dbReference type="NCBI Taxonomy" id="451379"/>
    <lineage>
        <taxon>Eukaryota</taxon>
        <taxon>Metazoa</taxon>
        <taxon>Ecdysozoa</taxon>
        <taxon>Nematoda</taxon>
        <taxon>Chromadorea</taxon>
        <taxon>Rhabditida</taxon>
        <taxon>Spirurina</taxon>
        <taxon>Oxyuridomorpha</taxon>
        <taxon>Oxyuroidea</taxon>
        <taxon>Oxyuridae</taxon>
        <taxon>Syphacia</taxon>
    </lineage>
</organism>
<evidence type="ECO:0000313" key="4">
    <source>
        <dbReference type="WBParaSite" id="SMUV_0000463401-mRNA-1"/>
    </source>
</evidence>
<keyword evidence="3" id="KW-1185">Reference proteome</keyword>
<name>A0A0N5AJJ4_9BILA</name>
<dbReference type="Proteomes" id="UP000046393">
    <property type="component" value="Unplaced"/>
</dbReference>
<dbReference type="InterPro" id="IPR026113">
    <property type="entry name" value="METTL2/6/8-like"/>
</dbReference>
<dbReference type="STRING" id="451379.A0A0N5AJJ4"/>
<dbReference type="PANTHER" id="PTHR22809:SF11">
    <property type="entry name" value="TRNA N(3)-METHYLCYTIDINE METHYLTRANSFERASE METTL2"/>
    <property type="match status" value="1"/>
</dbReference>
<protein>
    <submittedName>
        <fullName evidence="4">Methyltransferase</fullName>
    </submittedName>
</protein>
<evidence type="ECO:0000256" key="1">
    <source>
        <dbReference type="ARBA" id="ARBA00022603"/>
    </source>
</evidence>
<keyword evidence="2" id="KW-0808">Transferase</keyword>
<proteinExistence type="predicted"/>
<dbReference type="GO" id="GO:0032259">
    <property type="term" value="P:methylation"/>
    <property type="evidence" value="ECO:0007669"/>
    <property type="project" value="UniProtKB-KW"/>
</dbReference>
<evidence type="ECO:0000313" key="3">
    <source>
        <dbReference type="Proteomes" id="UP000046393"/>
    </source>
</evidence>
<dbReference type="AlphaFoldDB" id="A0A0N5AJJ4"/>
<accession>A0A0N5AJJ4</accession>